<feature type="domain" description="PRISE-like Rossmann-fold" evidence="1">
    <location>
        <begin position="71"/>
        <end position="325"/>
    </location>
</feature>
<keyword evidence="3" id="KW-1185">Reference proteome</keyword>
<dbReference type="CDD" id="cd08948">
    <property type="entry name" value="5beta-POR_like_SDR_a"/>
    <property type="match status" value="1"/>
</dbReference>
<comment type="caution">
    <text evidence="2">The sequence shown here is derived from an EMBL/GenBank/DDBJ whole genome shotgun (WGS) entry which is preliminary data.</text>
</comment>
<dbReference type="GO" id="GO:0016627">
    <property type="term" value="F:oxidoreductase activity, acting on the CH-CH group of donors"/>
    <property type="evidence" value="ECO:0007669"/>
    <property type="project" value="UniProtKB-ARBA"/>
</dbReference>
<organism evidence="2 3">
    <name type="scientific">Rhamnella rubrinervis</name>
    <dbReference type="NCBI Taxonomy" id="2594499"/>
    <lineage>
        <taxon>Eukaryota</taxon>
        <taxon>Viridiplantae</taxon>
        <taxon>Streptophyta</taxon>
        <taxon>Embryophyta</taxon>
        <taxon>Tracheophyta</taxon>
        <taxon>Spermatophyta</taxon>
        <taxon>Magnoliopsida</taxon>
        <taxon>eudicotyledons</taxon>
        <taxon>Gunneridae</taxon>
        <taxon>Pentapetalae</taxon>
        <taxon>rosids</taxon>
        <taxon>fabids</taxon>
        <taxon>Rosales</taxon>
        <taxon>Rhamnaceae</taxon>
        <taxon>rhamnoid group</taxon>
        <taxon>Rhamneae</taxon>
        <taxon>Rhamnella</taxon>
    </lineage>
</organism>
<evidence type="ECO:0000313" key="2">
    <source>
        <dbReference type="EMBL" id="KAF3454239.1"/>
    </source>
</evidence>
<dbReference type="Proteomes" id="UP000796880">
    <property type="component" value="Unassembled WGS sequence"/>
</dbReference>
<name>A0A8K0HL77_9ROSA</name>
<protein>
    <recommendedName>
        <fullName evidence="1">PRISE-like Rossmann-fold domain-containing protein</fullName>
    </recommendedName>
</protein>
<dbReference type="SUPFAM" id="SSF51735">
    <property type="entry name" value="NAD(P)-binding Rossmann-fold domains"/>
    <property type="match status" value="1"/>
</dbReference>
<evidence type="ECO:0000313" key="3">
    <source>
        <dbReference type="Proteomes" id="UP000796880"/>
    </source>
</evidence>
<dbReference type="GO" id="GO:0006629">
    <property type="term" value="P:lipid metabolic process"/>
    <property type="evidence" value="ECO:0007669"/>
    <property type="project" value="UniProtKB-ARBA"/>
</dbReference>
<reference evidence="2" key="1">
    <citation type="submission" date="2020-03" db="EMBL/GenBank/DDBJ databases">
        <title>A high-quality chromosome-level genome assembly of a woody plant with both climbing and erect habits, Rhamnella rubrinervis.</title>
        <authorList>
            <person name="Lu Z."/>
            <person name="Yang Y."/>
            <person name="Zhu X."/>
            <person name="Sun Y."/>
        </authorList>
    </citation>
    <scope>NUCLEOTIDE SEQUENCE</scope>
    <source>
        <strain evidence="2">BYM</strain>
        <tissue evidence="2">Leaf</tissue>
    </source>
</reference>
<dbReference type="AlphaFoldDB" id="A0A8K0HL77"/>
<dbReference type="InterPro" id="IPR036291">
    <property type="entry name" value="NAD(P)-bd_dom_sf"/>
</dbReference>
<dbReference type="OrthoDB" id="1731983at2759"/>
<gene>
    <name evidence="2" type="ORF">FNV43_RR04686</name>
</gene>
<dbReference type="EMBL" id="VOIH02000002">
    <property type="protein sequence ID" value="KAF3454239.1"/>
    <property type="molecule type" value="Genomic_DNA"/>
</dbReference>
<dbReference type="PANTHER" id="PTHR32487">
    <property type="entry name" value="3-OXO-DELTA(4,5)-STEROID 5-BETA-REDUCTASE"/>
    <property type="match status" value="1"/>
</dbReference>
<dbReference type="Pfam" id="PF22917">
    <property type="entry name" value="PRISE"/>
    <property type="match status" value="1"/>
</dbReference>
<proteinExistence type="predicted"/>
<sequence length="380" mass="43860">MGAEESYKSEATNKHVAVIFGVTGLVGKELAKRLISKSQWKVYGVARNPEIIPIKNFNFHFIQCDLRNPSESQKKLSLLRDVTHMFWITWASQYQLDSKDCCEQNKAMMANALNAIVPKAKSLKHVSLQTGMKHYVSLRGPFDDDEVQLRYYNEECQRVNGGYNFYYVLEDLLKERLQSKVAWTVHRPGLLMGSSTRTLYNFMGCLCVYGTISKHLNLPFVFGGTRKCWEEICIDGSDVRLVAEQHIWAATNEKTYSIDGQAFNAINGPSFTWKEIWPALGMKFGVEVVPEEMFSEEFRFSEAMADKEKVWEEIIEKEGLVHTKMEDLANWEFMDVLFRCPVKLVGNRDKTDGLGFIERYKTLDSILYWVESMRDEKLIP</sequence>
<accession>A0A8K0HL77</accession>
<dbReference type="InterPro" id="IPR055222">
    <property type="entry name" value="PRISE-like_Rossmann-fold"/>
</dbReference>
<evidence type="ECO:0000259" key="1">
    <source>
        <dbReference type="Pfam" id="PF22917"/>
    </source>
</evidence>
<dbReference type="PANTHER" id="PTHR32487:SF12">
    <property type="entry name" value="3-OXO-DELTA(4,5)-STEROID 5-BETA-REDUCTASE"/>
    <property type="match status" value="1"/>
</dbReference>
<dbReference type="Gene3D" id="3.40.50.720">
    <property type="entry name" value="NAD(P)-binding Rossmann-like Domain"/>
    <property type="match status" value="1"/>
</dbReference>